<evidence type="ECO:0000256" key="9">
    <source>
        <dbReference type="ARBA" id="ARBA00022840"/>
    </source>
</evidence>
<dbReference type="NCBIfam" id="TIGR00435">
    <property type="entry name" value="cysS"/>
    <property type="match status" value="1"/>
</dbReference>
<dbReference type="InterPro" id="IPR032678">
    <property type="entry name" value="tRNA-synt_1_cat_dom"/>
</dbReference>
<keyword evidence="16" id="KW-1185">Reference proteome</keyword>
<feature type="short sequence motif" description="'KMSKS' region" evidence="13">
    <location>
        <begin position="270"/>
        <end position="274"/>
    </location>
</feature>
<evidence type="ECO:0000256" key="4">
    <source>
        <dbReference type="ARBA" id="ARBA00022490"/>
    </source>
</evidence>
<keyword evidence="9 13" id="KW-0067">ATP-binding</keyword>
<organism evidence="15 16">
    <name type="scientific">Sanguibacter hominis ATCC BAA-789</name>
    <dbReference type="NCBI Taxonomy" id="1312740"/>
    <lineage>
        <taxon>Bacteria</taxon>
        <taxon>Bacillati</taxon>
        <taxon>Actinomycetota</taxon>
        <taxon>Actinomycetes</taxon>
        <taxon>Micrococcales</taxon>
        <taxon>Sanguibacteraceae</taxon>
        <taxon>Sanguibacter</taxon>
    </lineage>
</organism>
<dbReference type="RefSeq" id="WP_168448259.1">
    <property type="nucleotide sequence ID" value="NZ_JAAXOW010000006.1"/>
</dbReference>
<dbReference type="Pfam" id="PF23493">
    <property type="entry name" value="CysS_C"/>
    <property type="match status" value="1"/>
</dbReference>
<keyword evidence="11 13" id="KW-0030">Aminoacyl-tRNA synthetase</keyword>
<evidence type="ECO:0000256" key="11">
    <source>
        <dbReference type="ARBA" id="ARBA00023146"/>
    </source>
</evidence>
<keyword evidence="8 13" id="KW-0862">Zinc</keyword>
<comment type="cofactor">
    <cofactor evidence="13">
        <name>Zn(2+)</name>
        <dbReference type="ChEBI" id="CHEBI:29105"/>
    </cofactor>
    <text evidence="13">Binds 1 zinc ion per subunit.</text>
</comment>
<proteinExistence type="inferred from homology"/>
<feature type="short sequence motif" description="'HIGH' region" evidence="13">
    <location>
        <begin position="31"/>
        <end position="41"/>
    </location>
</feature>
<comment type="subunit">
    <text evidence="3 13">Monomer.</text>
</comment>
<comment type="catalytic activity">
    <reaction evidence="12 13">
        <text>tRNA(Cys) + L-cysteine + ATP = L-cysteinyl-tRNA(Cys) + AMP + diphosphate</text>
        <dbReference type="Rhea" id="RHEA:17773"/>
        <dbReference type="Rhea" id="RHEA-COMP:9661"/>
        <dbReference type="Rhea" id="RHEA-COMP:9679"/>
        <dbReference type="ChEBI" id="CHEBI:30616"/>
        <dbReference type="ChEBI" id="CHEBI:33019"/>
        <dbReference type="ChEBI" id="CHEBI:35235"/>
        <dbReference type="ChEBI" id="CHEBI:78442"/>
        <dbReference type="ChEBI" id="CHEBI:78517"/>
        <dbReference type="ChEBI" id="CHEBI:456215"/>
        <dbReference type="EC" id="6.1.1.16"/>
    </reaction>
</comment>
<evidence type="ECO:0000256" key="3">
    <source>
        <dbReference type="ARBA" id="ARBA00011245"/>
    </source>
</evidence>
<name>A0A9X5IQI0_9MICO</name>
<dbReference type="InterPro" id="IPR014729">
    <property type="entry name" value="Rossmann-like_a/b/a_fold"/>
</dbReference>
<keyword evidence="5 13" id="KW-0436">Ligase</keyword>
<evidence type="ECO:0000256" key="8">
    <source>
        <dbReference type="ARBA" id="ARBA00022833"/>
    </source>
</evidence>
<evidence type="ECO:0000256" key="7">
    <source>
        <dbReference type="ARBA" id="ARBA00022741"/>
    </source>
</evidence>
<dbReference type="AlphaFoldDB" id="A0A9X5IQI0"/>
<dbReference type="SUPFAM" id="SSF52374">
    <property type="entry name" value="Nucleotidylyl transferase"/>
    <property type="match status" value="1"/>
</dbReference>
<evidence type="ECO:0000256" key="2">
    <source>
        <dbReference type="ARBA" id="ARBA00005594"/>
    </source>
</evidence>
<dbReference type="PANTHER" id="PTHR10890:SF30">
    <property type="entry name" value="CYSTEINE--TRNA LIGASE"/>
    <property type="match status" value="1"/>
</dbReference>
<dbReference type="PANTHER" id="PTHR10890">
    <property type="entry name" value="CYSTEINYL-TRNA SYNTHETASE"/>
    <property type="match status" value="1"/>
</dbReference>
<dbReference type="GO" id="GO:0006423">
    <property type="term" value="P:cysteinyl-tRNA aminoacylation"/>
    <property type="evidence" value="ECO:0007669"/>
    <property type="project" value="UniProtKB-UniRule"/>
</dbReference>
<feature type="binding site" evidence="13">
    <location>
        <position position="239"/>
    </location>
    <ligand>
        <name>Zn(2+)</name>
        <dbReference type="ChEBI" id="CHEBI:29105"/>
    </ligand>
</feature>
<dbReference type="Gene3D" id="1.20.120.1910">
    <property type="entry name" value="Cysteine-tRNA ligase, C-terminal anti-codon recognition domain"/>
    <property type="match status" value="1"/>
</dbReference>
<dbReference type="EMBL" id="JAAXOW010000006">
    <property type="protein sequence ID" value="NKX94187.1"/>
    <property type="molecule type" value="Genomic_DNA"/>
</dbReference>
<evidence type="ECO:0000256" key="13">
    <source>
        <dbReference type="HAMAP-Rule" id="MF_00041"/>
    </source>
</evidence>
<dbReference type="CDD" id="cd00672">
    <property type="entry name" value="CysRS_core"/>
    <property type="match status" value="1"/>
</dbReference>
<evidence type="ECO:0000256" key="6">
    <source>
        <dbReference type="ARBA" id="ARBA00022723"/>
    </source>
</evidence>
<dbReference type="Pfam" id="PF09190">
    <property type="entry name" value="DALR_2"/>
    <property type="match status" value="1"/>
</dbReference>
<dbReference type="InterPro" id="IPR015803">
    <property type="entry name" value="Cys-tRNA-ligase"/>
</dbReference>
<evidence type="ECO:0000259" key="14">
    <source>
        <dbReference type="SMART" id="SM00840"/>
    </source>
</evidence>
<dbReference type="PRINTS" id="PR00983">
    <property type="entry name" value="TRNASYNTHCYS"/>
</dbReference>
<feature type="binding site" evidence="13">
    <location>
        <position position="29"/>
    </location>
    <ligand>
        <name>Zn(2+)</name>
        <dbReference type="ChEBI" id="CHEBI:29105"/>
    </ligand>
</feature>
<dbReference type="HAMAP" id="MF_00041">
    <property type="entry name" value="Cys_tRNA_synth"/>
    <property type="match status" value="1"/>
</dbReference>
<keyword evidence="4 13" id="KW-0963">Cytoplasm</keyword>
<feature type="binding site" evidence="13">
    <location>
        <position position="243"/>
    </location>
    <ligand>
        <name>Zn(2+)</name>
        <dbReference type="ChEBI" id="CHEBI:29105"/>
    </ligand>
</feature>
<evidence type="ECO:0000313" key="15">
    <source>
        <dbReference type="EMBL" id="NKX94187.1"/>
    </source>
</evidence>
<comment type="subcellular location">
    <subcellularLocation>
        <location evidence="1 13">Cytoplasm</location>
    </subcellularLocation>
</comment>
<evidence type="ECO:0000313" key="16">
    <source>
        <dbReference type="Proteomes" id="UP000774283"/>
    </source>
</evidence>
<sequence>MTLRLYDTATRQVRDFQPRTPGKVGIYLCGATVQSAPHIGHMRSAVAFDVLVRWLRRTGLEVTMIQNVTDIEDKIIAKAAEAGRPWWAHAYLNEQAFTEAYDSLGVLRPTYAPHATAHVSDMVELMEQLVERGHAYTTTPGNVFFDVQSWAEYGSLTNQRPEDLTVAADSDGDELGKRNPHDFALWKASRPGEPETASWPTPFGRGRPGWHLECSAMARRYLGSAFDIHGGGLDLRFPHHENEQAQSRAAGDEFAGLWMHSAWVTQGGTKMSKSLGNGLLVTELLGRARAVVVRYALTAVQYRSMIEWSEDTLADAEATWARLEGFVERASEHVSTVTDDEVRTAELPAAFVDAMNDDLNVSVALAAVHEAVRAGNSALAAGQVAEVREALVQARAMLDVLGLDPVSGTWASSTTDDRAARALDALVTAELERRAAARAERDFATADAVRDRLTAAGIVVEDSPNGARWSLAADTPKDEN</sequence>
<gene>
    <name evidence="13" type="primary">cysS</name>
    <name evidence="15" type="ORF">HF995_13060</name>
</gene>
<dbReference type="SUPFAM" id="SSF47323">
    <property type="entry name" value="Anticodon-binding domain of a subclass of class I aminoacyl-tRNA synthetases"/>
    <property type="match status" value="1"/>
</dbReference>
<keyword evidence="6 13" id="KW-0479">Metal-binding</keyword>
<comment type="caution">
    <text evidence="15">The sequence shown here is derived from an EMBL/GenBank/DDBJ whole genome shotgun (WGS) entry which is preliminary data.</text>
</comment>
<dbReference type="Pfam" id="PF01406">
    <property type="entry name" value="tRNA-synt_1e"/>
    <property type="match status" value="1"/>
</dbReference>
<dbReference type="InterPro" id="IPR056411">
    <property type="entry name" value="CysS_C"/>
</dbReference>
<dbReference type="InterPro" id="IPR009080">
    <property type="entry name" value="tRNAsynth_Ia_anticodon-bd"/>
</dbReference>
<evidence type="ECO:0000256" key="1">
    <source>
        <dbReference type="ARBA" id="ARBA00004496"/>
    </source>
</evidence>
<comment type="similarity">
    <text evidence="2 13">Belongs to the class-I aminoacyl-tRNA synthetase family.</text>
</comment>
<feature type="binding site" evidence="13">
    <location>
        <position position="273"/>
    </location>
    <ligand>
        <name>ATP</name>
        <dbReference type="ChEBI" id="CHEBI:30616"/>
    </ligand>
</feature>
<reference evidence="15 16" key="1">
    <citation type="submission" date="2020-04" db="EMBL/GenBank/DDBJ databases">
        <title>MicrobeNet Type strains.</title>
        <authorList>
            <person name="Nicholson A.C."/>
        </authorList>
    </citation>
    <scope>NUCLEOTIDE SEQUENCE [LARGE SCALE GENOMIC DNA]</scope>
    <source>
        <strain evidence="15 16">ATCC BAA-789</strain>
    </source>
</reference>
<dbReference type="SMART" id="SM00840">
    <property type="entry name" value="DALR_2"/>
    <property type="match status" value="1"/>
</dbReference>
<feature type="domain" description="Cysteinyl-tRNA synthetase class Ia DALR" evidence="14">
    <location>
        <begin position="350"/>
        <end position="411"/>
    </location>
</feature>
<keyword evidence="7 13" id="KW-0547">Nucleotide-binding</keyword>
<dbReference type="EC" id="6.1.1.16" evidence="13"/>
<evidence type="ECO:0000256" key="5">
    <source>
        <dbReference type="ARBA" id="ARBA00022598"/>
    </source>
</evidence>
<dbReference type="InterPro" id="IPR015273">
    <property type="entry name" value="Cys-tRNA-synt_Ia_DALR"/>
</dbReference>
<dbReference type="InterPro" id="IPR024909">
    <property type="entry name" value="Cys-tRNA/MSH_ligase"/>
</dbReference>
<keyword evidence="10 13" id="KW-0648">Protein biosynthesis</keyword>
<dbReference type="GO" id="GO:0008270">
    <property type="term" value="F:zinc ion binding"/>
    <property type="evidence" value="ECO:0007669"/>
    <property type="project" value="UniProtKB-UniRule"/>
</dbReference>
<evidence type="ECO:0000256" key="12">
    <source>
        <dbReference type="ARBA" id="ARBA00047398"/>
    </source>
</evidence>
<protein>
    <recommendedName>
        <fullName evidence="13">Cysteine--tRNA ligase</fullName>
        <ecNumber evidence="13">6.1.1.16</ecNumber>
    </recommendedName>
    <alternativeName>
        <fullName evidence="13">Cysteinyl-tRNA synthetase</fullName>
        <shortName evidence="13">CysRS</shortName>
    </alternativeName>
</protein>
<accession>A0A9X5IQI0</accession>
<dbReference type="GO" id="GO:0004817">
    <property type="term" value="F:cysteine-tRNA ligase activity"/>
    <property type="evidence" value="ECO:0007669"/>
    <property type="project" value="UniProtKB-UniRule"/>
</dbReference>
<dbReference type="FunFam" id="3.40.50.620:FF:000068">
    <property type="entry name" value="Cysteine--tRNA ligase"/>
    <property type="match status" value="1"/>
</dbReference>
<dbReference type="GO" id="GO:0005524">
    <property type="term" value="F:ATP binding"/>
    <property type="evidence" value="ECO:0007669"/>
    <property type="project" value="UniProtKB-UniRule"/>
</dbReference>
<feature type="binding site" evidence="13">
    <location>
        <position position="214"/>
    </location>
    <ligand>
        <name>Zn(2+)</name>
        <dbReference type="ChEBI" id="CHEBI:29105"/>
    </ligand>
</feature>
<dbReference type="Proteomes" id="UP000774283">
    <property type="component" value="Unassembled WGS sequence"/>
</dbReference>
<dbReference type="Gene3D" id="3.40.50.620">
    <property type="entry name" value="HUPs"/>
    <property type="match status" value="1"/>
</dbReference>
<evidence type="ECO:0000256" key="10">
    <source>
        <dbReference type="ARBA" id="ARBA00022917"/>
    </source>
</evidence>
<dbReference type="GO" id="GO:0005829">
    <property type="term" value="C:cytosol"/>
    <property type="evidence" value="ECO:0007669"/>
    <property type="project" value="TreeGrafter"/>
</dbReference>